<dbReference type="Proteomes" id="UP000294134">
    <property type="component" value="Segment"/>
</dbReference>
<reference evidence="1 2" key="1">
    <citation type="submission" date="2019-02" db="EMBL/GenBank/DDBJ databases">
        <authorList>
            <person name="Frampton R.A."/>
            <person name="Wojtus J.K."/>
            <person name="Fineran P.C."/>
            <person name="Hendrickson H.L."/>
        </authorList>
    </citation>
    <scope>NUCLEOTIDE SEQUENCE [LARGE SCALE GENOMIC DNA]</scope>
</reference>
<accession>A0A481W5D4</accession>
<organism evidence="1 2">
    <name type="scientific">Pseudomonas phage Psa21</name>
    <dbReference type="NCBI Taxonomy" id="2530023"/>
    <lineage>
        <taxon>Viruses</taxon>
        <taxon>Duplodnaviria</taxon>
        <taxon>Heunggongvirae</taxon>
        <taxon>Uroviricota</taxon>
        <taxon>Caudoviricetes</taxon>
        <taxon>Chimalliviridae</taxon>
        <taxon>Tepukevirus</taxon>
        <taxon>Tepukevirus Psa21</taxon>
    </lineage>
</organism>
<keyword evidence="2" id="KW-1185">Reference proteome</keyword>
<gene>
    <name evidence="1" type="ORF">PSA21_189</name>
</gene>
<sequence length="188" mass="20920">MSTSEVYSAIGASTAEMTTVLAFNRVSGEFVFALANVKMADLSGADLMTYVETEFDSNTQTVVGTYPDYEIKLLSEMPEVIYEFTVDRAMATKITKVYPIAEQVNILGRAIKMLAEKAGIEIDELEEMLDYINTAREANREHKEAYKNDPAYEYISNDEIAAADERRYAGGLHEELGPRAIEGGRVFS</sequence>
<protein>
    <submittedName>
        <fullName evidence="1">Uncharacterized protein</fullName>
    </submittedName>
</protein>
<name>A0A481W5D4_9CAUD</name>
<evidence type="ECO:0000313" key="1">
    <source>
        <dbReference type="EMBL" id="QBJ02715.1"/>
    </source>
</evidence>
<proteinExistence type="predicted"/>
<evidence type="ECO:0000313" key="2">
    <source>
        <dbReference type="Proteomes" id="UP000294134"/>
    </source>
</evidence>
<dbReference type="EMBL" id="MK552327">
    <property type="protein sequence ID" value="QBJ02715.1"/>
    <property type="molecule type" value="Genomic_DNA"/>
</dbReference>